<protein>
    <submittedName>
        <fullName evidence="2">Uncharacterized protein</fullName>
    </submittedName>
</protein>
<reference evidence="2 3" key="1">
    <citation type="submission" date="2023-10" db="EMBL/GenBank/DDBJ databases">
        <title>Virgibacillus halophilus 5B73C genome.</title>
        <authorList>
            <person name="Miliotis G."/>
            <person name="Sengupta P."/>
            <person name="Hameed A."/>
            <person name="Chuvochina M."/>
            <person name="Mcdonagh F."/>
            <person name="Simpson A.C."/>
            <person name="Singh N.K."/>
            <person name="Rekha P.D."/>
            <person name="Raman K."/>
            <person name="Hugenholtz P."/>
            <person name="Venkateswaran K."/>
        </authorList>
    </citation>
    <scope>NUCLEOTIDE SEQUENCE [LARGE SCALE GENOMIC DNA]</scope>
    <source>
        <strain evidence="2 3">5B73C</strain>
    </source>
</reference>
<accession>A0ABU5CC29</accession>
<keyword evidence="1" id="KW-0812">Transmembrane</keyword>
<dbReference type="EMBL" id="JAWDIP010000004">
    <property type="protein sequence ID" value="MDY0396416.1"/>
    <property type="molecule type" value="Genomic_DNA"/>
</dbReference>
<evidence type="ECO:0000313" key="3">
    <source>
        <dbReference type="Proteomes" id="UP001281447"/>
    </source>
</evidence>
<dbReference type="Proteomes" id="UP001281447">
    <property type="component" value="Unassembled WGS sequence"/>
</dbReference>
<gene>
    <name evidence="2" type="ORF">RWE15_21420</name>
</gene>
<feature type="transmembrane region" description="Helical" evidence="1">
    <location>
        <begin position="49"/>
        <end position="66"/>
    </location>
</feature>
<keyword evidence="1" id="KW-0472">Membrane</keyword>
<keyword evidence="3" id="KW-1185">Reference proteome</keyword>
<comment type="caution">
    <text evidence="2">The sequence shown here is derived from an EMBL/GenBank/DDBJ whole genome shotgun (WGS) entry which is preliminary data.</text>
</comment>
<organism evidence="2 3">
    <name type="scientific">Tigheibacillus halophilus</name>
    <dbReference type="NCBI Taxonomy" id="361280"/>
    <lineage>
        <taxon>Bacteria</taxon>
        <taxon>Bacillati</taxon>
        <taxon>Bacillota</taxon>
        <taxon>Bacilli</taxon>
        <taxon>Bacillales</taxon>
        <taxon>Bacillaceae</taxon>
        <taxon>Tigheibacillus</taxon>
    </lineage>
</organism>
<name>A0ABU5CC29_9BACI</name>
<keyword evidence="1" id="KW-1133">Transmembrane helix</keyword>
<proteinExistence type="predicted"/>
<sequence>MAKKRKKRKRKLNQKIKYELLGLLFIFLAIFGSGASAISDGIVPGGLDHIFRFFFWHLVFCCFNFFC</sequence>
<evidence type="ECO:0000313" key="2">
    <source>
        <dbReference type="EMBL" id="MDY0396416.1"/>
    </source>
</evidence>
<evidence type="ECO:0000256" key="1">
    <source>
        <dbReference type="SAM" id="Phobius"/>
    </source>
</evidence>